<organism evidence="1 2">
    <name type="scientific">Neisseria meningitidis</name>
    <dbReference type="NCBI Taxonomy" id="487"/>
    <lineage>
        <taxon>Bacteria</taxon>
        <taxon>Pseudomonadati</taxon>
        <taxon>Pseudomonadota</taxon>
        <taxon>Betaproteobacteria</taxon>
        <taxon>Neisseriales</taxon>
        <taxon>Neisseriaceae</taxon>
        <taxon>Neisseria</taxon>
    </lineage>
</organism>
<evidence type="ECO:0000313" key="1">
    <source>
        <dbReference type="EMBL" id="RQK77904.1"/>
    </source>
</evidence>
<dbReference type="AlphaFoldDB" id="A0A425B239"/>
<accession>A0A425B239</accession>
<protein>
    <submittedName>
        <fullName evidence="1">Uncharacterized protein</fullName>
    </submittedName>
</protein>
<comment type="caution">
    <text evidence="1">The sequence shown here is derived from an EMBL/GenBank/DDBJ whole genome shotgun (WGS) entry which is preliminary data.</text>
</comment>
<proteinExistence type="predicted"/>
<name>A0A425B239_NEIME</name>
<dbReference type="EMBL" id="NWZY01000019">
    <property type="protein sequence ID" value="RQK77904.1"/>
    <property type="molecule type" value="Genomic_DNA"/>
</dbReference>
<dbReference type="Proteomes" id="UP000283666">
    <property type="component" value="Unassembled WGS sequence"/>
</dbReference>
<sequence length="190" mass="21353">MATNKKPRKKYRPRRLLLSGYGDRAVEFAAKAASNEPLGAADIAAITRPMVRFIVKLKAGEAEHTDFYSSCAAHYLYAGLLAVLKKTPIKADAETELKARLEFDILYEIAADKTPDLLGGMKMRAESRGRWLATGDELKHLDDTLENFRAVLGIASWQHYIQAFKETEPVLNAEIHKQNRIFYAKQKEAA</sequence>
<evidence type="ECO:0000313" key="2">
    <source>
        <dbReference type="Proteomes" id="UP000283666"/>
    </source>
</evidence>
<dbReference type="RefSeq" id="WP_014575318.1">
    <property type="nucleotide sequence ID" value="NZ_CP012394.1"/>
</dbReference>
<reference evidence="1 2" key="1">
    <citation type="submission" date="2017-09" db="EMBL/GenBank/DDBJ databases">
        <title>Phenotypic and genotypic characterization of Colombian isolates of Neisseria meningitidis recovered from invasive disease.</title>
        <authorList>
            <person name="Duarte C."/>
            <person name="Gabastou J.M."/>
            <person name="Moreno J."/>
        </authorList>
    </citation>
    <scope>NUCLEOTIDE SEQUENCE [LARGE SCALE GENOMIC DNA]</scope>
    <source>
        <strain evidence="1 2">INS-Nm1012</strain>
    </source>
</reference>
<gene>
    <name evidence="1" type="ORF">COH52_07540</name>
</gene>